<sequence>MFRLAAIRACIRALPTVAADSTASTVQRQFSSDTEDIWIKRRPLPTTTSVEYTIPSDPYLLAKKFQQVVRDGKLDDAVAIVMQTKTRNQSAVVWNLVIGEYAKTGRLSRALRGFTEMRKRGFQPTQSTFTALLKACAMSDSAKSAQMAEHLFASIKDHGIEPSILNFNALLSVYQHKHDLQAIVKWFNDLPAEGPYAPILETYTIVLTAFRREIQRQLKELEEVKAGKETENKSSFSDSRRIALVKENIHNMFGSMMELWNTFTEDAQQRLKSRQTQQLHDTKLLYIDAHLIKVVLKTCHAVYGENRALGRQGLKIAEQVYGFDKTLGSTKKAQAQESALVVPLAARLLQGGSNNGTAVDYSVVDSNIVDLVLGLCSRDTQYTKAIRFWRSLETHFSAQLDPLRKEFEPRIKEFYARANIPRPDSNAGAA</sequence>
<dbReference type="AlphaFoldDB" id="A0A9W8LV19"/>
<evidence type="ECO:0000313" key="6">
    <source>
        <dbReference type="EMBL" id="KAJ2808398.1"/>
    </source>
</evidence>
<accession>A0A9W8LV19</accession>
<proteinExistence type="inferred from homology"/>
<evidence type="ECO:0008006" key="8">
    <source>
        <dbReference type="Google" id="ProtNLM"/>
    </source>
</evidence>
<dbReference type="PROSITE" id="PS51375">
    <property type="entry name" value="PPR"/>
    <property type="match status" value="1"/>
</dbReference>
<dbReference type="Proteomes" id="UP001140094">
    <property type="component" value="Unassembled WGS sequence"/>
</dbReference>
<evidence type="ECO:0000256" key="5">
    <source>
        <dbReference type="PROSITE-ProRule" id="PRU00708"/>
    </source>
</evidence>
<evidence type="ECO:0000256" key="1">
    <source>
        <dbReference type="ARBA" id="ARBA00006192"/>
    </source>
</evidence>
<evidence type="ECO:0000256" key="3">
    <source>
        <dbReference type="ARBA" id="ARBA00044493"/>
    </source>
</evidence>
<dbReference type="EMBL" id="JANBUO010000051">
    <property type="protein sequence ID" value="KAJ2808398.1"/>
    <property type="molecule type" value="Genomic_DNA"/>
</dbReference>
<dbReference type="InterPro" id="IPR002885">
    <property type="entry name" value="PPR_rpt"/>
</dbReference>
<comment type="caution">
    <text evidence="6">The sequence shown here is derived from an EMBL/GenBank/DDBJ whole genome shotgun (WGS) entry which is preliminary data.</text>
</comment>
<comment type="subunit">
    <text evidence="4">Binds to mitochondrial small subunit 15S rRNA.</text>
</comment>
<dbReference type="Gene3D" id="1.25.40.10">
    <property type="entry name" value="Tetratricopeptide repeat domain"/>
    <property type="match status" value="1"/>
</dbReference>
<dbReference type="InterPro" id="IPR011990">
    <property type="entry name" value="TPR-like_helical_dom_sf"/>
</dbReference>
<feature type="repeat" description="PPR" evidence="5">
    <location>
        <begin position="90"/>
        <end position="124"/>
    </location>
</feature>
<comment type="similarity">
    <text evidence="1">Belongs to the CCM1 family.</text>
</comment>
<dbReference type="NCBIfam" id="TIGR00756">
    <property type="entry name" value="PPR"/>
    <property type="match status" value="1"/>
</dbReference>
<evidence type="ECO:0000256" key="2">
    <source>
        <dbReference type="ARBA" id="ARBA00022737"/>
    </source>
</evidence>
<dbReference type="PANTHER" id="PTHR47447:SF17">
    <property type="entry name" value="OS12G0638900 PROTEIN"/>
    <property type="match status" value="1"/>
</dbReference>
<dbReference type="PANTHER" id="PTHR47447">
    <property type="entry name" value="OS03G0856100 PROTEIN"/>
    <property type="match status" value="1"/>
</dbReference>
<reference evidence="6" key="1">
    <citation type="submission" date="2022-07" db="EMBL/GenBank/DDBJ databases">
        <title>Phylogenomic reconstructions and comparative analyses of Kickxellomycotina fungi.</title>
        <authorList>
            <person name="Reynolds N.K."/>
            <person name="Stajich J.E."/>
            <person name="Barry K."/>
            <person name="Grigoriev I.V."/>
            <person name="Crous P."/>
            <person name="Smith M.E."/>
        </authorList>
    </citation>
    <scope>NUCLEOTIDE SEQUENCE</scope>
    <source>
        <strain evidence="6">NRRL 1565</strain>
    </source>
</reference>
<evidence type="ECO:0000313" key="7">
    <source>
        <dbReference type="Proteomes" id="UP001140094"/>
    </source>
</evidence>
<evidence type="ECO:0000256" key="4">
    <source>
        <dbReference type="ARBA" id="ARBA00044511"/>
    </source>
</evidence>
<protein>
    <recommendedName>
        <fullName evidence="8">Pentacotripeptide-repeat region of PRORP domain-containing protein</fullName>
    </recommendedName>
</protein>
<keyword evidence="2" id="KW-0677">Repeat</keyword>
<dbReference type="OrthoDB" id="185373at2759"/>
<dbReference type="Pfam" id="PF13041">
    <property type="entry name" value="PPR_2"/>
    <property type="match status" value="1"/>
</dbReference>
<name>A0A9W8LV19_9FUNG</name>
<gene>
    <name evidence="6" type="ORF">H4R20_000900</name>
</gene>
<keyword evidence="7" id="KW-1185">Reference proteome</keyword>
<organism evidence="6 7">
    <name type="scientific">Coemansia guatemalensis</name>
    <dbReference type="NCBI Taxonomy" id="2761395"/>
    <lineage>
        <taxon>Eukaryota</taxon>
        <taxon>Fungi</taxon>
        <taxon>Fungi incertae sedis</taxon>
        <taxon>Zoopagomycota</taxon>
        <taxon>Kickxellomycotina</taxon>
        <taxon>Kickxellomycetes</taxon>
        <taxon>Kickxellales</taxon>
        <taxon>Kickxellaceae</taxon>
        <taxon>Coemansia</taxon>
    </lineage>
</organism>
<comment type="function">
    <text evidence="3">Regulates mitochondrial small subunit maturation by controlling 15S rRNA 5'-end processing. Localizes to the 5' precursor of the 15S rRNA in a position that is subsequently occupied by mS47 in the mature yeast mtSSU. Uses structure and sequence-specific RNA recognition, binding to a single-stranded region of the precursor and specifically recognizing bases -6 to -1. The exchange of Ccm1 for mS47 is coupled to the irreversible removal of precursor rRNA that is accompanied by conformational changes of the mitoribosomal proteins uS5m and mS26. These conformational changes signal completion of 5'-end rRNA processing through protection of the mature 5'-end of the 15S rRNA and stabilization of mS47. The removal of the 5' precursor together with the dissociation of Ccm1 may be catalyzed by the 5'-3' exoribonuclease Pet127. Involved in the specific removal of group I introns in mitochondrial encoded transcripts.</text>
</comment>